<protein>
    <submittedName>
        <fullName evidence="2">Uncharacterized protein</fullName>
    </submittedName>
</protein>
<name>A0A1J5QX87_9ZZZZ</name>
<evidence type="ECO:0000313" key="2">
    <source>
        <dbReference type="EMBL" id="OIQ84455.1"/>
    </source>
</evidence>
<dbReference type="AlphaFoldDB" id="A0A1J5QX87"/>
<reference evidence="2" key="1">
    <citation type="submission" date="2016-10" db="EMBL/GenBank/DDBJ databases">
        <title>Sequence of Gallionella enrichment culture.</title>
        <authorList>
            <person name="Poehlein A."/>
            <person name="Muehling M."/>
            <person name="Daniel R."/>
        </authorList>
    </citation>
    <scope>NUCLEOTIDE SEQUENCE</scope>
</reference>
<dbReference type="EMBL" id="MLJW01000617">
    <property type="protein sequence ID" value="OIQ84455.1"/>
    <property type="molecule type" value="Genomic_DNA"/>
</dbReference>
<accession>A0A1J5QX87</accession>
<organism evidence="2">
    <name type="scientific">mine drainage metagenome</name>
    <dbReference type="NCBI Taxonomy" id="410659"/>
    <lineage>
        <taxon>unclassified sequences</taxon>
        <taxon>metagenomes</taxon>
        <taxon>ecological metagenomes</taxon>
    </lineage>
</organism>
<sequence>MPAVRRVAGDDVLGERDVGVTLDRDVVVVPDHDEVPELLGPGDRGGLAGDALLEVAVGGEHEHGVVERAGSRRGLGVEQPTLATRGHGHADGARDALPERTRRDLDARRVTVLGVARRQRPPGAQGLKVAQLEPEAGQVQLDVLREARVAAREHEPVASDPGRVGRVQTHRSLVQQVGDRREADGGAGVAVADLLDRVGCQDTNGVDSPPIELVPTDRRRRGGLHVHRTSFPPGNPVPGPRLNRVRRLRDGDRPGSAAASWTPLSPPGEPIRAPRRTQRRPEHGLGVALTEPAVGQYGTKVTPRIPSVGLGLGRDPAEAPYDAARRPTPRARLTCERLRPE</sequence>
<comment type="caution">
    <text evidence="2">The sequence shown here is derived from an EMBL/GenBank/DDBJ whole genome shotgun (WGS) entry which is preliminary data.</text>
</comment>
<evidence type="ECO:0000256" key="1">
    <source>
        <dbReference type="SAM" id="MobiDB-lite"/>
    </source>
</evidence>
<feature type="region of interest" description="Disordered" evidence="1">
    <location>
        <begin position="225"/>
        <end position="341"/>
    </location>
</feature>
<gene>
    <name evidence="2" type="ORF">GALL_337390</name>
</gene>
<proteinExistence type="predicted"/>